<accession>A0A084VFZ7</accession>
<feature type="compositionally biased region" description="Basic and acidic residues" evidence="1">
    <location>
        <begin position="14"/>
        <end position="29"/>
    </location>
</feature>
<name>A0A084VFZ7_ANOSI</name>
<organism evidence="2">
    <name type="scientific">Anopheles sinensis</name>
    <name type="common">Mosquito</name>
    <dbReference type="NCBI Taxonomy" id="74873"/>
    <lineage>
        <taxon>Eukaryota</taxon>
        <taxon>Metazoa</taxon>
        <taxon>Ecdysozoa</taxon>
        <taxon>Arthropoda</taxon>
        <taxon>Hexapoda</taxon>
        <taxon>Insecta</taxon>
        <taxon>Pterygota</taxon>
        <taxon>Neoptera</taxon>
        <taxon>Endopterygota</taxon>
        <taxon>Diptera</taxon>
        <taxon>Nematocera</taxon>
        <taxon>Culicoidea</taxon>
        <taxon>Culicidae</taxon>
        <taxon>Anophelinae</taxon>
        <taxon>Anopheles</taxon>
    </lineage>
</organism>
<dbReference type="VEuPathDB" id="VectorBase:ASIC004059"/>
<dbReference type="EMBL" id="ATLV01012586">
    <property type="status" value="NOT_ANNOTATED_CDS"/>
    <property type="molecule type" value="Genomic_DNA"/>
</dbReference>
<reference evidence="3" key="2">
    <citation type="submission" date="2020-05" db="UniProtKB">
        <authorList>
            <consortium name="EnsemblMetazoa"/>
        </authorList>
    </citation>
    <scope>IDENTIFICATION</scope>
</reference>
<gene>
    <name evidence="2" type="ORF">ZHAS_00004059</name>
</gene>
<sequence>MIPIRQQKANGKIGSDRYGRFHIRREGPGKKGPQRHTTRHEPSGRHFRVAFPLGELGGGGCVCFTGANHLLSASELNERPSDEPAARTPRR</sequence>
<dbReference type="Proteomes" id="UP000030765">
    <property type="component" value="Unassembled WGS sequence"/>
</dbReference>
<feature type="region of interest" description="Disordered" evidence="1">
    <location>
        <begin position="1"/>
        <end position="43"/>
    </location>
</feature>
<dbReference type="EnsemblMetazoa" id="ASIC004059-RA">
    <property type="protein sequence ID" value="ASIC004059-PA"/>
    <property type="gene ID" value="ASIC004059"/>
</dbReference>
<reference evidence="2 4" key="1">
    <citation type="journal article" date="2014" name="BMC Genomics">
        <title>Genome sequence of Anopheles sinensis provides insight into genetics basis of mosquito competence for malaria parasites.</title>
        <authorList>
            <person name="Zhou D."/>
            <person name="Zhang D."/>
            <person name="Ding G."/>
            <person name="Shi L."/>
            <person name="Hou Q."/>
            <person name="Ye Y."/>
            <person name="Xu Y."/>
            <person name="Zhou H."/>
            <person name="Xiong C."/>
            <person name="Li S."/>
            <person name="Yu J."/>
            <person name="Hong S."/>
            <person name="Yu X."/>
            <person name="Zou P."/>
            <person name="Chen C."/>
            <person name="Chang X."/>
            <person name="Wang W."/>
            <person name="Lv Y."/>
            <person name="Sun Y."/>
            <person name="Ma L."/>
            <person name="Shen B."/>
            <person name="Zhu C."/>
        </authorList>
    </citation>
    <scope>NUCLEOTIDE SEQUENCE [LARGE SCALE GENOMIC DNA]</scope>
</reference>
<evidence type="ECO:0000313" key="4">
    <source>
        <dbReference type="Proteomes" id="UP000030765"/>
    </source>
</evidence>
<dbReference type="EMBL" id="KE524806">
    <property type="protein sequence ID" value="KFB36891.1"/>
    <property type="molecule type" value="Genomic_DNA"/>
</dbReference>
<evidence type="ECO:0000256" key="1">
    <source>
        <dbReference type="SAM" id="MobiDB-lite"/>
    </source>
</evidence>
<keyword evidence="4" id="KW-1185">Reference proteome</keyword>
<dbReference type="AlphaFoldDB" id="A0A084VFZ7"/>
<evidence type="ECO:0000313" key="2">
    <source>
        <dbReference type="EMBL" id="KFB36891.1"/>
    </source>
</evidence>
<evidence type="ECO:0000313" key="3">
    <source>
        <dbReference type="EnsemblMetazoa" id="ASIC004059-PA"/>
    </source>
</evidence>
<proteinExistence type="predicted"/>
<protein>
    <submittedName>
        <fullName evidence="2 3">Uncharacterized protein</fullName>
    </submittedName>
</protein>